<accession>A0A1L5BQL8</accession>
<evidence type="ECO:0000256" key="4">
    <source>
        <dbReference type="SAM" id="Phobius"/>
    </source>
</evidence>
<keyword evidence="1 4" id="KW-0812">Transmembrane</keyword>
<dbReference type="Pfam" id="PF07690">
    <property type="entry name" value="MFS_1"/>
    <property type="match status" value="1"/>
</dbReference>
<organism evidence="6 7">
    <name type="scientific">Sphingobium indicum (strain DSM 16412 / CCM 7286 / MTCC 6364 / B90A)</name>
    <dbReference type="NCBI Taxonomy" id="861109"/>
    <lineage>
        <taxon>Bacteria</taxon>
        <taxon>Pseudomonadati</taxon>
        <taxon>Pseudomonadota</taxon>
        <taxon>Alphaproteobacteria</taxon>
        <taxon>Sphingomonadales</taxon>
        <taxon>Sphingomonadaceae</taxon>
        <taxon>Sphingobium</taxon>
    </lineage>
</organism>
<keyword evidence="3 4" id="KW-0472">Membrane</keyword>
<dbReference type="EMBL" id="CP013070">
    <property type="protein sequence ID" value="APL95098.1"/>
    <property type="molecule type" value="Genomic_DNA"/>
</dbReference>
<keyword evidence="2 4" id="KW-1133">Transmembrane helix</keyword>
<evidence type="ECO:0000313" key="6">
    <source>
        <dbReference type="EMBL" id="APL95098.1"/>
    </source>
</evidence>
<dbReference type="InterPro" id="IPR011701">
    <property type="entry name" value="MFS"/>
</dbReference>
<name>A0A1L5BQL8_SPHIB</name>
<feature type="transmembrane region" description="Helical" evidence="4">
    <location>
        <begin position="70"/>
        <end position="90"/>
    </location>
</feature>
<dbReference type="PANTHER" id="PTHR11360:SF290">
    <property type="entry name" value="MONOCARBOXYLATE MFS PERMEASE"/>
    <property type="match status" value="1"/>
</dbReference>
<feature type="domain" description="Major facilitator superfamily (MFS) profile" evidence="5">
    <location>
        <begin position="33"/>
        <end position="428"/>
    </location>
</feature>
<evidence type="ECO:0000259" key="5">
    <source>
        <dbReference type="PROSITE" id="PS50850"/>
    </source>
</evidence>
<feature type="transmembrane region" description="Helical" evidence="4">
    <location>
        <begin position="284"/>
        <end position="306"/>
    </location>
</feature>
<dbReference type="InterPro" id="IPR020846">
    <property type="entry name" value="MFS_dom"/>
</dbReference>
<dbReference type="InterPro" id="IPR036259">
    <property type="entry name" value="MFS_trans_sf"/>
</dbReference>
<feature type="transmembrane region" description="Helical" evidence="4">
    <location>
        <begin position="371"/>
        <end position="391"/>
    </location>
</feature>
<feature type="transmembrane region" description="Helical" evidence="4">
    <location>
        <begin position="191"/>
        <end position="214"/>
    </location>
</feature>
<gene>
    <name evidence="6" type="ORF">SIDU_11605</name>
</gene>
<evidence type="ECO:0000313" key="7">
    <source>
        <dbReference type="Proteomes" id="UP000004550"/>
    </source>
</evidence>
<dbReference type="AlphaFoldDB" id="A0A1L5BQL8"/>
<sequence>MDGRSTGAINPDIGLFGAAGEAEGEAELRHGWPIILVAFLGITVGISSTFLFSTGLFLKPVADAFGWGRGTVSIAPFVASMLTALCAPFVGRCVDRFGVLPVLLPSLLGLAAGLLLLGMLSADFFSYVALMALVALLGAGTAAPVITKMIIAGFKRRRGLALGLSLAGSGLGGGLIPLFLTPIIAAHGWRAGYMALAGIELAGFAVIGALIWLWRRTILPPARPTGARVLRQEAAVSADGPPLLRDRTFLLLALAFFLSAWGILTTVVHFVPMLTDAGVDATRAAGMAGTIGAALIFGRIVVGYLLDRLPAVALAQCLFAMVAAGMLTLVAGGAHVAVVALIAAIAAGIGIGSENDIMSFLVGRYYATSRFGSVNGALFAVFLVGGSIGPAASGYMYDATGSYTLALLLSAGALVTAALLLFALPKLPSSAASG</sequence>
<proteinExistence type="predicted"/>
<dbReference type="RefSeq" id="WP_007686120.1">
    <property type="nucleotide sequence ID" value="NZ_CP013070.1"/>
</dbReference>
<feature type="transmembrane region" description="Helical" evidence="4">
    <location>
        <begin position="159"/>
        <end position="185"/>
    </location>
</feature>
<feature type="transmembrane region" description="Helical" evidence="4">
    <location>
        <begin position="403"/>
        <end position="424"/>
    </location>
</feature>
<evidence type="ECO:0000256" key="3">
    <source>
        <dbReference type="ARBA" id="ARBA00023136"/>
    </source>
</evidence>
<feature type="transmembrane region" description="Helical" evidence="4">
    <location>
        <begin position="318"/>
        <end position="351"/>
    </location>
</feature>
<evidence type="ECO:0000256" key="2">
    <source>
        <dbReference type="ARBA" id="ARBA00022989"/>
    </source>
</evidence>
<dbReference type="Proteomes" id="UP000004550">
    <property type="component" value="Chromosome"/>
</dbReference>
<dbReference type="KEGG" id="sinb:SIDU_11605"/>
<dbReference type="PANTHER" id="PTHR11360">
    <property type="entry name" value="MONOCARBOXYLATE TRANSPORTER"/>
    <property type="match status" value="1"/>
</dbReference>
<dbReference type="GO" id="GO:0022857">
    <property type="term" value="F:transmembrane transporter activity"/>
    <property type="evidence" value="ECO:0007669"/>
    <property type="project" value="InterPro"/>
</dbReference>
<evidence type="ECO:0000256" key="1">
    <source>
        <dbReference type="ARBA" id="ARBA00022692"/>
    </source>
</evidence>
<feature type="transmembrane region" description="Helical" evidence="4">
    <location>
        <begin position="249"/>
        <end position="272"/>
    </location>
</feature>
<dbReference type="Gene3D" id="1.20.1250.20">
    <property type="entry name" value="MFS general substrate transporter like domains"/>
    <property type="match status" value="1"/>
</dbReference>
<protein>
    <submittedName>
        <fullName evidence="6">MFS transporter permease</fullName>
    </submittedName>
</protein>
<dbReference type="PROSITE" id="PS50850">
    <property type="entry name" value="MFS"/>
    <property type="match status" value="1"/>
</dbReference>
<reference evidence="6 7" key="1">
    <citation type="journal article" date="2012" name="J. Bacteriol.">
        <title>Genome sequence of Sphingobium indicum B90A, a hexachlorocyclohexane-degrading bacterium.</title>
        <authorList>
            <person name="Anand S."/>
            <person name="Sangwan N."/>
            <person name="Lata P."/>
            <person name="Kaur J."/>
            <person name="Dua A."/>
            <person name="Singh A.K."/>
            <person name="Verma M."/>
            <person name="Kaur J."/>
            <person name="Khurana J.P."/>
            <person name="Khurana P."/>
            <person name="Mathur S."/>
            <person name="Lal R."/>
        </authorList>
    </citation>
    <scope>NUCLEOTIDE SEQUENCE [LARGE SCALE GENOMIC DNA]</scope>
    <source>
        <strain evidence="7">DSM 16412 / CCM 7286 / MTCC 6364 / B90A</strain>
    </source>
</reference>
<feature type="transmembrane region" description="Helical" evidence="4">
    <location>
        <begin position="34"/>
        <end position="58"/>
    </location>
</feature>
<dbReference type="InterPro" id="IPR050327">
    <property type="entry name" value="Proton-linked_MCT"/>
</dbReference>
<feature type="transmembrane region" description="Helical" evidence="4">
    <location>
        <begin position="124"/>
        <end position="147"/>
    </location>
</feature>
<feature type="transmembrane region" description="Helical" evidence="4">
    <location>
        <begin position="97"/>
        <end position="118"/>
    </location>
</feature>
<dbReference type="SUPFAM" id="SSF103473">
    <property type="entry name" value="MFS general substrate transporter"/>
    <property type="match status" value="1"/>
</dbReference>